<dbReference type="InterPro" id="IPR014017">
    <property type="entry name" value="DNA_helicase_UvrD-like_C"/>
</dbReference>
<keyword evidence="20" id="KW-1185">Reference proteome</keyword>
<dbReference type="InterPro" id="IPR011335">
    <property type="entry name" value="Restrct_endonuc-II-like"/>
</dbReference>
<feature type="active site" description="For nuclease activity" evidence="15">
    <location>
        <position position="1090"/>
    </location>
</feature>
<accession>A0A846ZJ64</accession>
<dbReference type="Gene3D" id="3.40.50.300">
    <property type="entry name" value="P-loop containing nucleotide triphosphate hydrolases"/>
    <property type="match status" value="2"/>
</dbReference>
<dbReference type="SUPFAM" id="SSF52980">
    <property type="entry name" value="Restriction endonuclease-like"/>
    <property type="match status" value="1"/>
</dbReference>
<proteinExistence type="inferred from homology"/>
<dbReference type="GO" id="GO:0005524">
    <property type="term" value="F:ATP binding"/>
    <property type="evidence" value="ECO:0007669"/>
    <property type="project" value="UniProtKB-UniRule"/>
</dbReference>
<evidence type="ECO:0000256" key="2">
    <source>
        <dbReference type="ARBA" id="ARBA00022723"/>
    </source>
</evidence>
<evidence type="ECO:0000256" key="8">
    <source>
        <dbReference type="ARBA" id="ARBA00022840"/>
    </source>
</evidence>
<evidence type="ECO:0000256" key="10">
    <source>
        <dbReference type="ARBA" id="ARBA00023125"/>
    </source>
</evidence>
<dbReference type="Pfam" id="PF00580">
    <property type="entry name" value="UvrD-helicase"/>
    <property type="match status" value="1"/>
</dbReference>
<gene>
    <name evidence="15 19" type="primary">recB</name>
    <name evidence="19" type="ORF">HF690_03695</name>
</gene>
<dbReference type="PANTHER" id="PTHR11070:SF23">
    <property type="entry name" value="RECBCD ENZYME SUBUNIT RECB"/>
    <property type="match status" value="1"/>
</dbReference>
<dbReference type="Gene3D" id="1.10.3170.10">
    <property type="entry name" value="Recbcd, chain B, domain 2"/>
    <property type="match status" value="1"/>
</dbReference>
<keyword evidence="3 15" id="KW-0547">Nucleotide-binding</keyword>
<dbReference type="EC" id="3.1.11.5" evidence="15"/>
<dbReference type="NCBIfam" id="TIGR00609">
    <property type="entry name" value="recB"/>
    <property type="match status" value="1"/>
</dbReference>
<keyword evidence="11 15" id="KW-0234">DNA repair</keyword>
<dbReference type="GO" id="GO:0008854">
    <property type="term" value="F:exodeoxyribonuclease V activity"/>
    <property type="evidence" value="ECO:0007669"/>
    <property type="project" value="UniProtKB-EC"/>
</dbReference>
<comment type="domain">
    <text evidence="15">The C-terminal domain has nuclease activity and interacts with RecD. It interacts with RecA, facilitating its loading onto ssDNA.</text>
</comment>
<comment type="similarity">
    <text evidence="15">Belongs to the helicase family. UvrD subfamily.</text>
</comment>
<dbReference type="SUPFAM" id="SSF52540">
    <property type="entry name" value="P-loop containing nucleoside triphosphate hydrolases"/>
    <property type="match status" value="1"/>
</dbReference>
<keyword evidence="12 15" id="KW-0413">Isomerase</keyword>
<evidence type="ECO:0000313" key="20">
    <source>
        <dbReference type="Proteomes" id="UP000541636"/>
    </source>
</evidence>
<keyword evidence="7 15" id="KW-0269">Exonuclease</keyword>
<dbReference type="PROSITE" id="PS51217">
    <property type="entry name" value="UVRD_HELICASE_CTER"/>
    <property type="match status" value="1"/>
</dbReference>
<dbReference type="GO" id="GO:0000287">
    <property type="term" value="F:magnesium ion binding"/>
    <property type="evidence" value="ECO:0007669"/>
    <property type="project" value="UniProtKB-UniRule"/>
</dbReference>
<comment type="function">
    <text evidence="15">A helicase/nuclease that prepares dsDNA breaks (DSB) for recombinational DNA repair. Binds to DSBs and unwinds DNA via a highly rapid and processive ATP-dependent bidirectional helicase activity. Unwinds dsDNA until it encounters a Chi (crossover hotspot instigator) sequence from the 3' direction. Cuts ssDNA a few nucleotides 3' to the Chi site. The properties and activities of the enzyme are changed at Chi. The Chi-altered holoenzyme produces a long 3'-ssDNA overhang and facilitates RecA-binding to the ssDNA for homologous DNA recombination and repair. Holoenzyme degrades any linearized DNA that is unable to undergo homologous recombination. In the holoenzyme this subunit contributes ATPase, 3'-5' helicase, exonuclease activity and loads RecA onto ssDNA.</text>
</comment>
<evidence type="ECO:0000256" key="13">
    <source>
        <dbReference type="ARBA" id="ARBA00034617"/>
    </source>
</evidence>
<dbReference type="RefSeq" id="WP_168608461.1">
    <property type="nucleotide sequence ID" value="NZ_JAAZQD010000001.1"/>
</dbReference>
<reference evidence="19 20" key="1">
    <citation type="journal article" date="2017" name="Int. J. Syst. Evol. Microbiol.">
        <title>Oleiagrimonas citrea sp. nov., a marine bacterium isolated from tidal flat sediment and emended description of the genus Oleiagrimonas Fang et al. 2015 and Oleiagrimonas soli.</title>
        <authorList>
            <person name="Yang S.H."/>
            <person name="Seo H.S."/>
            <person name="Seong C.N."/>
            <person name="Kwon K.K."/>
        </authorList>
    </citation>
    <scope>NUCLEOTIDE SEQUENCE [LARGE SCALE GENOMIC DNA]</scope>
    <source>
        <strain evidence="19 20">MEBiC09124</strain>
    </source>
</reference>
<feature type="binding site" evidence="16">
    <location>
        <begin position="27"/>
        <end position="34"/>
    </location>
    <ligand>
        <name>ATP</name>
        <dbReference type="ChEBI" id="CHEBI:30616"/>
    </ligand>
</feature>
<evidence type="ECO:0000256" key="12">
    <source>
        <dbReference type="ARBA" id="ARBA00023235"/>
    </source>
</evidence>
<feature type="domain" description="UvrD-like helicase C-terminal" evidence="18">
    <location>
        <begin position="503"/>
        <end position="758"/>
    </location>
</feature>
<dbReference type="GO" id="GO:0005829">
    <property type="term" value="C:cytosol"/>
    <property type="evidence" value="ECO:0007669"/>
    <property type="project" value="TreeGrafter"/>
</dbReference>
<evidence type="ECO:0000256" key="7">
    <source>
        <dbReference type="ARBA" id="ARBA00022839"/>
    </source>
</evidence>
<keyword evidence="9 15" id="KW-0460">Magnesium</keyword>
<dbReference type="Gene3D" id="1.10.486.10">
    <property type="entry name" value="PCRA, domain 4"/>
    <property type="match status" value="1"/>
</dbReference>
<comment type="catalytic activity">
    <reaction evidence="13 15">
        <text>Couples ATP hydrolysis with the unwinding of duplex DNA by translocating in the 3'-5' direction.</text>
        <dbReference type="EC" id="5.6.2.4"/>
    </reaction>
</comment>
<evidence type="ECO:0000256" key="5">
    <source>
        <dbReference type="ARBA" id="ARBA00022801"/>
    </source>
</evidence>
<dbReference type="GO" id="GO:0000724">
    <property type="term" value="P:double-strand break repair via homologous recombination"/>
    <property type="evidence" value="ECO:0007669"/>
    <property type="project" value="UniProtKB-UniRule"/>
</dbReference>
<keyword evidence="5 15" id="KW-0378">Hydrolase</keyword>
<comment type="subunit">
    <text evidence="15">Heterotrimer of RecB, RecC and RecD. All subunits contribute to DNA-binding. Interacts with RecA.</text>
</comment>
<organism evidence="19 20">
    <name type="scientific">Oleiagrimonas citrea</name>
    <dbReference type="NCBI Taxonomy" id="1665687"/>
    <lineage>
        <taxon>Bacteria</taxon>
        <taxon>Pseudomonadati</taxon>
        <taxon>Pseudomonadota</taxon>
        <taxon>Gammaproteobacteria</taxon>
        <taxon>Lysobacterales</taxon>
        <taxon>Rhodanobacteraceae</taxon>
        <taxon>Oleiagrimonas</taxon>
    </lineage>
</organism>
<feature type="binding site" evidence="15">
    <location>
        <position position="1090"/>
    </location>
    <ligand>
        <name>Mg(2+)</name>
        <dbReference type="ChEBI" id="CHEBI:18420"/>
    </ligand>
</feature>
<comment type="catalytic activity">
    <reaction evidence="15">
        <text>Exonucleolytic cleavage (in the presence of ATP) in either 5'- to 3'- or 3'- to 5'-direction to yield 5'-phosphooligonucleotides.</text>
        <dbReference type="EC" id="3.1.11.5"/>
    </reaction>
</comment>
<evidence type="ECO:0000256" key="15">
    <source>
        <dbReference type="HAMAP-Rule" id="MF_01485"/>
    </source>
</evidence>
<dbReference type="Pfam" id="PF13361">
    <property type="entry name" value="UvrD_C"/>
    <property type="match status" value="1"/>
</dbReference>
<dbReference type="InterPro" id="IPR011604">
    <property type="entry name" value="PDDEXK-like_dom_sf"/>
</dbReference>
<keyword evidence="10 15" id="KW-0238">DNA-binding</keyword>
<dbReference type="GO" id="GO:0009338">
    <property type="term" value="C:exodeoxyribonuclease V complex"/>
    <property type="evidence" value="ECO:0007669"/>
    <property type="project" value="TreeGrafter"/>
</dbReference>
<keyword evidence="6 15" id="KW-0347">Helicase</keyword>
<evidence type="ECO:0000256" key="3">
    <source>
        <dbReference type="ARBA" id="ARBA00022741"/>
    </source>
</evidence>
<feature type="binding site" evidence="15">
    <location>
        <position position="957"/>
    </location>
    <ligand>
        <name>Mg(2+)</name>
        <dbReference type="ChEBI" id="CHEBI:18420"/>
    </ligand>
</feature>
<dbReference type="HAMAP" id="MF_01485">
    <property type="entry name" value="RecB"/>
    <property type="match status" value="1"/>
</dbReference>
<evidence type="ECO:0000256" key="14">
    <source>
        <dbReference type="ARBA" id="ARBA00048988"/>
    </source>
</evidence>
<comment type="caution">
    <text evidence="19">The sequence shown here is derived from an EMBL/GenBank/DDBJ whole genome shotgun (WGS) entry which is preliminary data.</text>
</comment>
<dbReference type="AlphaFoldDB" id="A0A846ZJ64"/>
<dbReference type="PROSITE" id="PS51198">
    <property type="entry name" value="UVRD_HELICASE_ATP_BIND"/>
    <property type="match status" value="1"/>
</dbReference>
<dbReference type="PANTHER" id="PTHR11070">
    <property type="entry name" value="UVRD / RECB / PCRA DNA HELICASE FAMILY MEMBER"/>
    <property type="match status" value="1"/>
</dbReference>
<evidence type="ECO:0000313" key="19">
    <source>
        <dbReference type="EMBL" id="NKZ38056.1"/>
    </source>
</evidence>
<dbReference type="InterPro" id="IPR027417">
    <property type="entry name" value="P-loop_NTPase"/>
</dbReference>
<keyword evidence="2 15" id="KW-0479">Metal-binding</keyword>
<dbReference type="InterPro" id="IPR014016">
    <property type="entry name" value="UvrD-like_ATP-bd"/>
</dbReference>
<keyword evidence="8 15" id="KW-0067">ATP-binding</keyword>
<dbReference type="InterPro" id="IPR038726">
    <property type="entry name" value="PDDEXK_AddAB-type"/>
</dbReference>
<dbReference type="EC" id="5.6.2.4" evidence="15"/>
<evidence type="ECO:0000259" key="18">
    <source>
        <dbReference type="PROSITE" id="PS51217"/>
    </source>
</evidence>
<comment type="catalytic activity">
    <reaction evidence="14 15">
        <text>ATP + H2O = ADP + phosphate + H(+)</text>
        <dbReference type="Rhea" id="RHEA:13065"/>
        <dbReference type="ChEBI" id="CHEBI:15377"/>
        <dbReference type="ChEBI" id="CHEBI:15378"/>
        <dbReference type="ChEBI" id="CHEBI:30616"/>
        <dbReference type="ChEBI" id="CHEBI:43474"/>
        <dbReference type="ChEBI" id="CHEBI:456216"/>
        <dbReference type="EC" id="5.6.2.4"/>
    </reaction>
</comment>
<dbReference type="Gene3D" id="3.90.320.10">
    <property type="match status" value="1"/>
</dbReference>
<dbReference type="Pfam" id="PF12705">
    <property type="entry name" value="PDDEXK_1"/>
    <property type="match status" value="1"/>
</dbReference>
<feature type="domain" description="UvrD-like helicase ATP-binding" evidence="17">
    <location>
        <begin position="6"/>
        <end position="473"/>
    </location>
</feature>
<comment type="domain">
    <text evidence="15">The N-terminal DNA-binding domain is a ssDNA-dependent ATPase and has ATP-dependent 3'-5' helicase function. This domain interacts with RecC.</text>
</comment>
<dbReference type="GO" id="GO:0003677">
    <property type="term" value="F:DNA binding"/>
    <property type="evidence" value="ECO:0007669"/>
    <property type="project" value="UniProtKB-UniRule"/>
</dbReference>
<dbReference type="EMBL" id="JAAZQD010000001">
    <property type="protein sequence ID" value="NKZ38056.1"/>
    <property type="molecule type" value="Genomic_DNA"/>
</dbReference>
<feature type="region of interest" description="DNA-binding and helicase activity, interacts with RecC" evidence="15">
    <location>
        <begin position="1"/>
        <end position="858"/>
    </location>
</feature>
<evidence type="ECO:0000256" key="11">
    <source>
        <dbReference type="ARBA" id="ARBA00023204"/>
    </source>
</evidence>
<keyword evidence="4 15" id="KW-0227">DNA damage</keyword>
<evidence type="ECO:0000259" key="17">
    <source>
        <dbReference type="PROSITE" id="PS51198"/>
    </source>
</evidence>
<dbReference type="GO" id="GO:0043138">
    <property type="term" value="F:3'-5' DNA helicase activity"/>
    <property type="evidence" value="ECO:0007669"/>
    <property type="project" value="UniProtKB-UniRule"/>
</dbReference>
<protein>
    <recommendedName>
        <fullName evidence="15">RecBCD enzyme subunit RecB</fullName>
        <ecNumber evidence="15">3.1.11.5</ecNumber>
        <ecNumber evidence="15">5.6.2.4</ecNumber>
    </recommendedName>
    <alternativeName>
        <fullName evidence="15">DNA 3'-5' helicase subunit RecB</fullName>
    </alternativeName>
    <alternativeName>
        <fullName evidence="15">Exonuclease V subunit RecB</fullName>
        <shortName evidence="15">ExoV subunit RecB</shortName>
    </alternativeName>
    <alternativeName>
        <fullName evidence="15">Helicase/nuclease RecBCD subunit RecB</fullName>
    </alternativeName>
</protein>
<comment type="cofactor">
    <cofactor evidence="15">
        <name>Mg(2+)</name>
        <dbReference type="ChEBI" id="CHEBI:18420"/>
    </cofactor>
    <text evidence="15">Binds 1 Mg(2+) ion per subunit.</text>
</comment>
<sequence length="1190" mass="131038">MNEVLQNLADTDMALRVPLADVQQIEASAGTGKTYTIAGLYARLVVERNLETRQILVMTFTKAATEELRQRLRQRLAVCARVAAQPWIDSDVALPDTLDGEKRWALALLRRTLECGEEAPSDLAHRLQQAVTRMDEAAIFTIHGFCQRVLGEHAALIEGVSETRTLEPSDDDLLASFAADAWLRWGSAEDIVDRHALLTLGSTPEALAATLKPLIDFHGRIEPLPSPDADAMAPCQPEDVDAAREALHRIWREAGEEAVAVFRAAFEAGHLHGGRYKSDSVEGLRDLHRQLAEGGWPAPNLLQKFAGEKLAAAVKKNKPPFAGHAAFTAIDNWLRAESAYADQVRARTPVVLHALLREAREGLAARKRDLSRLSYADQIEWVHRGLDDGARGERLRQALHAQYPVALVDEFQDTDARQFEIFRRLYAEQGVLFCIGDPKQAIYGFRGGDVHAYLRAKRLAAAHWTLDHNYRSAAGLLTACEALFSGREDVFVEDGIAFESVQSGGKEADGALRRNGEQVAPMTLWRLPDEAPPGGREALEESLALACAGEVARLLTPETAQLREASVAPGSIAVLVDSNRQAMRVQDALAACGVPAVCQRRESVYATQEAVELCRILDALLAPRHAGLARGALCTRLLGRRLGDLRTMQDHDADWRDELDDLRARWLERGVLAMLERLGERHARRLLAEPDGERCLSNLMQLGDALQAEARRLSSARAQRDWLARRMGLADAGNENEQLRLESDAERVQIMTVHASKGLEFDLVLLPFAALMQARKPEKGGFARYHDGDDLVRRFIASGSGDRDPDDDEAMAAAQREELAEGVRKLYVGVTRARHACWLSVPASGRTPAGSVLGWVLADGVEALLARGGASVAEAPLPEPVHIGVAPPAQTPQLQARRFQRELDRDWRHHSFSRLAEGGHSPHFDTDASAASATDADARVPAMAGGLHGSRFGSAVHDALEHIDFAAWADDAGAVPDTQREIVMRALAAQGFSGAAAQRSVEDLLRRTLRTPVVDDLCLAALPESMRRAEMVFDFGMEGADPQQLLDVLHVHGYQLQRERFAHVGGRLRGLMNGIIDLVFVHADRWWIADYKTNHLGDRVADYAPEPLRVAVHDSDYDLQYLIYTVALHRWLRQVRGDDYDYARDFGGVRYLFLRGMGVGPEGNGIHADRPPPELVFAMDALLRAPGGRS</sequence>
<evidence type="ECO:0000256" key="16">
    <source>
        <dbReference type="PROSITE-ProRule" id="PRU00560"/>
    </source>
</evidence>
<evidence type="ECO:0000256" key="1">
    <source>
        <dbReference type="ARBA" id="ARBA00022722"/>
    </source>
</evidence>
<feature type="region of interest" description="Nuclease activity, interacts with RecD and RecA" evidence="15">
    <location>
        <begin position="906"/>
        <end position="1190"/>
    </location>
</feature>
<keyword evidence="1 15" id="KW-0540">Nuclease</keyword>
<dbReference type="InterPro" id="IPR000212">
    <property type="entry name" value="DNA_helicase_UvrD/REP"/>
</dbReference>
<dbReference type="CDD" id="cd22352">
    <property type="entry name" value="RecB_C-like"/>
    <property type="match status" value="1"/>
</dbReference>
<evidence type="ECO:0000256" key="6">
    <source>
        <dbReference type="ARBA" id="ARBA00022806"/>
    </source>
</evidence>
<evidence type="ECO:0000256" key="4">
    <source>
        <dbReference type="ARBA" id="ARBA00022763"/>
    </source>
</evidence>
<dbReference type="InterPro" id="IPR004586">
    <property type="entry name" value="RecB"/>
</dbReference>
<name>A0A846ZJ64_9GAMM</name>
<feature type="binding site" evidence="15">
    <location>
        <position position="1077"/>
    </location>
    <ligand>
        <name>Mg(2+)</name>
        <dbReference type="ChEBI" id="CHEBI:18420"/>
    </ligand>
</feature>
<evidence type="ECO:0000256" key="9">
    <source>
        <dbReference type="ARBA" id="ARBA00022842"/>
    </source>
</evidence>
<dbReference type="Proteomes" id="UP000541636">
    <property type="component" value="Unassembled WGS sequence"/>
</dbReference>
<comment type="miscellaneous">
    <text evidence="15">In the RecBCD complex, RecB has a slow 3'-5' helicase, an exonuclease activity and loads RecA onto ssDNA, RecD has a fast 5'-3' helicase activity, while RecC stimulates the ATPase and processivity of the RecB helicase and contributes to recognition of the Chi site.</text>
</comment>